<feature type="transmembrane region" description="Helical" evidence="6">
    <location>
        <begin position="196"/>
        <end position="216"/>
    </location>
</feature>
<gene>
    <name evidence="8" type="ORF">PYX00_002520</name>
</gene>
<keyword evidence="2 6" id="KW-0812">Transmembrane</keyword>
<dbReference type="SUPFAM" id="SSF103473">
    <property type="entry name" value="MFS general substrate transporter"/>
    <property type="match status" value="1"/>
</dbReference>
<dbReference type="InterPro" id="IPR036259">
    <property type="entry name" value="MFS_trans_sf"/>
</dbReference>
<dbReference type="PRINTS" id="PR00171">
    <property type="entry name" value="SUGRTRNSPORT"/>
</dbReference>
<sequence length="527" mass="58571">MADELFLDNNRLRVKMDAEKQSIPSHRRYKEITIQIVLGLVANIANISPGMSLGFSAVALPQLENENATFHVTPEEASWIASIASISTPIGCLLTGSMLDKFGRRATLLTLNVPCLLGWLLIAFAKGDFTLYMIYAGRFFTGLATGMGSAPATIYSAEMSSDSLRGMFVTWTSISISLGILFVYILGYYLKDNWRLIAGLSGIFPVCGIILTWFLLPETPSWLLSKGKAEAAERSFKRMRAVAKNVDLPLSLSAEYQKISEKFLKKSTDKASEPKKNVAKLFFRAGTIKPFIIMNMFFFFQQFSGIFVIIFYAVAIVKNAGIDWDPYLVAILIGITRVAVTIFMSYMSNRFGRRPPSIVSGAGMTICMGILAIFLYLKDTGKISPEMAQQLQWVSITSFILYILTSTIGFLTLPWAMIGEVFPTEVRGLAAGLTTCFAYIFNFIIVKVYPNMVEVMTDYGVFFFYGAFAVFGTAFVVLFLPETQGKTLMEIEEYFSKKKTKKPKKSTDGELLTDKDIPISILPSKAS</sequence>
<dbReference type="InterPro" id="IPR050549">
    <property type="entry name" value="MFS_Trehalose_Transporter"/>
</dbReference>
<dbReference type="PANTHER" id="PTHR48021:SF89">
    <property type="entry name" value="FI02132P-RELATED"/>
    <property type="match status" value="1"/>
</dbReference>
<dbReference type="InterPro" id="IPR005829">
    <property type="entry name" value="Sugar_transporter_CS"/>
</dbReference>
<organism evidence="8">
    <name type="scientific">Menopon gallinae</name>
    <name type="common">poultry shaft louse</name>
    <dbReference type="NCBI Taxonomy" id="328185"/>
    <lineage>
        <taxon>Eukaryota</taxon>
        <taxon>Metazoa</taxon>
        <taxon>Ecdysozoa</taxon>
        <taxon>Arthropoda</taxon>
        <taxon>Hexapoda</taxon>
        <taxon>Insecta</taxon>
        <taxon>Pterygota</taxon>
        <taxon>Neoptera</taxon>
        <taxon>Paraneoptera</taxon>
        <taxon>Psocodea</taxon>
        <taxon>Troctomorpha</taxon>
        <taxon>Phthiraptera</taxon>
        <taxon>Amblycera</taxon>
        <taxon>Menoponidae</taxon>
        <taxon>Menopon</taxon>
    </lineage>
</organism>
<feature type="transmembrane region" description="Helical" evidence="6">
    <location>
        <begin position="327"/>
        <end position="346"/>
    </location>
</feature>
<evidence type="ECO:0000259" key="7">
    <source>
        <dbReference type="PROSITE" id="PS50850"/>
    </source>
</evidence>
<proteinExistence type="inferred from homology"/>
<feature type="transmembrane region" description="Helical" evidence="6">
    <location>
        <begin position="461"/>
        <end position="480"/>
    </location>
</feature>
<dbReference type="PROSITE" id="PS50850">
    <property type="entry name" value="MFS"/>
    <property type="match status" value="1"/>
</dbReference>
<evidence type="ECO:0000313" key="8">
    <source>
        <dbReference type="EMBL" id="KAL0281575.1"/>
    </source>
</evidence>
<dbReference type="NCBIfam" id="TIGR00879">
    <property type="entry name" value="SP"/>
    <property type="match status" value="1"/>
</dbReference>
<keyword evidence="3 6" id="KW-1133">Transmembrane helix</keyword>
<dbReference type="FunFam" id="1.20.1250.20:FF:000249">
    <property type="entry name" value="facilitated trehalose transporter Tret1"/>
    <property type="match status" value="1"/>
</dbReference>
<dbReference type="GO" id="GO:0016020">
    <property type="term" value="C:membrane"/>
    <property type="evidence" value="ECO:0007669"/>
    <property type="project" value="UniProtKB-SubCell"/>
</dbReference>
<feature type="transmembrane region" description="Helical" evidence="6">
    <location>
        <begin position="168"/>
        <end position="190"/>
    </location>
</feature>
<feature type="transmembrane region" description="Helical" evidence="6">
    <location>
        <begin position="131"/>
        <end position="156"/>
    </location>
</feature>
<protein>
    <recommendedName>
        <fullName evidence="7">Major facilitator superfamily (MFS) profile domain-containing protein</fullName>
    </recommendedName>
</protein>
<dbReference type="InterPro" id="IPR003663">
    <property type="entry name" value="Sugar/inositol_transpt"/>
</dbReference>
<evidence type="ECO:0000256" key="1">
    <source>
        <dbReference type="ARBA" id="ARBA00004141"/>
    </source>
</evidence>
<feature type="transmembrane region" description="Helical" evidence="6">
    <location>
        <begin position="291"/>
        <end position="315"/>
    </location>
</feature>
<evidence type="ECO:0000256" key="2">
    <source>
        <dbReference type="ARBA" id="ARBA00022692"/>
    </source>
</evidence>
<dbReference type="GO" id="GO:0022857">
    <property type="term" value="F:transmembrane transporter activity"/>
    <property type="evidence" value="ECO:0007669"/>
    <property type="project" value="InterPro"/>
</dbReference>
<comment type="subcellular location">
    <subcellularLocation>
        <location evidence="1">Membrane</location>
        <topology evidence="1">Multi-pass membrane protein</topology>
    </subcellularLocation>
</comment>
<dbReference type="Pfam" id="PF00083">
    <property type="entry name" value="Sugar_tr"/>
    <property type="match status" value="1"/>
</dbReference>
<name>A0AAW2IJ68_9NEOP</name>
<dbReference type="InterPro" id="IPR020846">
    <property type="entry name" value="MFS_dom"/>
</dbReference>
<keyword evidence="5" id="KW-0813">Transport</keyword>
<dbReference type="EMBL" id="JARGDH010000001">
    <property type="protein sequence ID" value="KAL0281575.1"/>
    <property type="molecule type" value="Genomic_DNA"/>
</dbReference>
<feature type="transmembrane region" description="Helical" evidence="6">
    <location>
        <begin position="429"/>
        <end position="449"/>
    </location>
</feature>
<dbReference type="AlphaFoldDB" id="A0AAW2IJ68"/>
<dbReference type="PROSITE" id="PS00217">
    <property type="entry name" value="SUGAR_TRANSPORT_2"/>
    <property type="match status" value="1"/>
</dbReference>
<feature type="transmembrane region" description="Helical" evidence="6">
    <location>
        <begin position="358"/>
        <end position="376"/>
    </location>
</feature>
<dbReference type="Gene3D" id="1.20.1250.20">
    <property type="entry name" value="MFS general substrate transporter like domains"/>
    <property type="match status" value="1"/>
</dbReference>
<dbReference type="InterPro" id="IPR005828">
    <property type="entry name" value="MFS_sugar_transport-like"/>
</dbReference>
<reference evidence="8" key="1">
    <citation type="journal article" date="2024" name="Gigascience">
        <title>Chromosome-level genome of the poultry shaft louse Menopon gallinae provides insight into the host-switching and adaptive evolution of parasitic lice.</title>
        <authorList>
            <person name="Xu Y."/>
            <person name="Ma L."/>
            <person name="Liu S."/>
            <person name="Liang Y."/>
            <person name="Liu Q."/>
            <person name="He Z."/>
            <person name="Tian L."/>
            <person name="Duan Y."/>
            <person name="Cai W."/>
            <person name="Li H."/>
            <person name="Song F."/>
        </authorList>
    </citation>
    <scope>NUCLEOTIDE SEQUENCE</scope>
    <source>
        <strain evidence="8">Cailab_2023a</strain>
    </source>
</reference>
<feature type="domain" description="Major facilitator superfamily (MFS) profile" evidence="7">
    <location>
        <begin position="38"/>
        <end position="484"/>
    </location>
</feature>
<comment type="caution">
    <text evidence="8">The sequence shown here is derived from an EMBL/GenBank/DDBJ whole genome shotgun (WGS) entry which is preliminary data.</text>
</comment>
<comment type="similarity">
    <text evidence="5">Belongs to the major facilitator superfamily. Sugar transporter (TC 2.A.1.1) family.</text>
</comment>
<keyword evidence="4 6" id="KW-0472">Membrane</keyword>
<evidence type="ECO:0000256" key="5">
    <source>
        <dbReference type="RuleBase" id="RU003346"/>
    </source>
</evidence>
<feature type="transmembrane region" description="Helical" evidence="6">
    <location>
        <begin position="36"/>
        <end position="59"/>
    </location>
</feature>
<evidence type="ECO:0000256" key="3">
    <source>
        <dbReference type="ARBA" id="ARBA00022989"/>
    </source>
</evidence>
<accession>A0AAW2IJ68</accession>
<feature type="transmembrane region" description="Helical" evidence="6">
    <location>
        <begin position="396"/>
        <end position="417"/>
    </location>
</feature>
<evidence type="ECO:0000256" key="4">
    <source>
        <dbReference type="ARBA" id="ARBA00023136"/>
    </source>
</evidence>
<evidence type="ECO:0000256" key="6">
    <source>
        <dbReference type="SAM" id="Phobius"/>
    </source>
</evidence>
<dbReference type="PANTHER" id="PTHR48021">
    <property type="match status" value="1"/>
</dbReference>
<feature type="transmembrane region" description="Helical" evidence="6">
    <location>
        <begin position="106"/>
        <end position="125"/>
    </location>
</feature>